<protein>
    <submittedName>
        <fullName evidence="2">Uncharacterized protein</fullName>
    </submittedName>
</protein>
<feature type="compositionally biased region" description="Low complexity" evidence="1">
    <location>
        <begin position="19"/>
        <end position="31"/>
    </location>
</feature>
<gene>
    <name evidence="2" type="ORF">TRP8649_02178</name>
</gene>
<name>A0A238JDZ4_9RHOB</name>
<reference evidence="3" key="1">
    <citation type="submission" date="2017-05" db="EMBL/GenBank/DDBJ databases">
        <authorList>
            <person name="Rodrigo-Torres L."/>
            <person name="Arahal R. D."/>
            <person name="Lucena T."/>
        </authorList>
    </citation>
    <scope>NUCLEOTIDE SEQUENCE [LARGE SCALE GENOMIC DNA]</scope>
    <source>
        <strain evidence="3">CECT 8649</strain>
    </source>
</reference>
<feature type="region of interest" description="Disordered" evidence="1">
    <location>
        <begin position="1"/>
        <end position="63"/>
    </location>
</feature>
<proteinExistence type="predicted"/>
<accession>A0A238JDZ4</accession>
<keyword evidence="3" id="KW-1185">Reference proteome</keyword>
<dbReference type="Proteomes" id="UP000225972">
    <property type="component" value="Unassembled WGS sequence"/>
</dbReference>
<evidence type="ECO:0000256" key="1">
    <source>
        <dbReference type="SAM" id="MobiDB-lite"/>
    </source>
</evidence>
<evidence type="ECO:0000313" key="3">
    <source>
        <dbReference type="Proteomes" id="UP000225972"/>
    </source>
</evidence>
<organism evidence="2 3">
    <name type="scientific">Pelagimonas phthalicica</name>
    <dbReference type="NCBI Taxonomy" id="1037362"/>
    <lineage>
        <taxon>Bacteria</taxon>
        <taxon>Pseudomonadati</taxon>
        <taxon>Pseudomonadota</taxon>
        <taxon>Alphaproteobacteria</taxon>
        <taxon>Rhodobacterales</taxon>
        <taxon>Roseobacteraceae</taxon>
        <taxon>Pelagimonas</taxon>
    </lineage>
</organism>
<evidence type="ECO:0000313" key="2">
    <source>
        <dbReference type="EMBL" id="SMX28066.1"/>
    </source>
</evidence>
<sequence length="81" mass="8581">MDVLMTQRRPLTRLQRPGATQPATAKTRTTTVEPALPPPEAVHMWMGPVSPVQSSDADRAGPSATRAALAYKAAATAVKTK</sequence>
<dbReference type="AlphaFoldDB" id="A0A238JDZ4"/>
<dbReference type="EMBL" id="FXXP01000002">
    <property type="protein sequence ID" value="SMX28066.1"/>
    <property type="molecule type" value="Genomic_DNA"/>
</dbReference>